<dbReference type="InterPro" id="IPR027417">
    <property type="entry name" value="P-loop_NTPase"/>
</dbReference>
<comment type="similarity">
    <text evidence="2">Belongs to the ABC transporter superfamily. ABCA family. CPR flippase (TC 3.A.1.211) subfamily.</text>
</comment>
<dbReference type="Proteomes" id="UP001341281">
    <property type="component" value="Chromosome 09"/>
</dbReference>
<feature type="transmembrane region" description="Helical" evidence="8">
    <location>
        <begin position="442"/>
        <end position="470"/>
    </location>
</feature>
<proteinExistence type="inferred from homology"/>
<dbReference type="PANTHER" id="PTHR19229:SF259">
    <property type="entry name" value="OS08G0398300 PROTEIN"/>
    <property type="match status" value="1"/>
</dbReference>
<keyword evidence="5" id="KW-0067">ATP-binding</keyword>
<dbReference type="InterPro" id="IPR017871">
    <property type="entry name" value="ABC_transporter-like_CS"/>
</dbReference>
<dbReference type="InterPro" id="IPR013525">
    <property type="entry name" value="ABC2_TM"/>
</dbReference>
<evidence type="ECO:0000256" key="1">
    <source>
        <dbReference type="ARBA" id="ARBA00004141"/>
    </source>
</evidence>
<dbReference type="AlphaFoldDB" id="A0AAQ3UKR7"/>
<dbReference type="PROSITE" id="PS00211">
    <property type="entry name" value="ABC_TRANSPORTER_1"/>
    <property type="match status" value="1"/>
</dbReference>
<dbReference type="GO" id="GO:0016020">
    <property type="term" value="C:membrane"/>
    <property type="evidence" value="ECO:0007669"/>
    <property type="project" value="UniProtKB-SubCell"/>
</dbReference>
<dbReference type="GO" id="GO:0005524">
    <property type="term" value="F:ATP binding"/>
    <property type="evidence" value="ECO:0007669"/>
    <property type="project" value="UniProtKB-KW"/>
</dbReference>
<dbReference type="InterPro" id="IPR026082">
    <property type="entry name" value="ABCA"/>
</dbReference>
<evidence type="ECO:0000256" key="7">
    <source>
        <dbReference type="ARBA" id="ARBA00023136"/>
    </source>
</evidence>
<keyword evidence="11" id="KW-1185">Reference proteome</keyword>
<dbReference type="GO" id="GO:0016887">
    <property type="term" value="F:ATP hydrolysis activity"/>
    <property type="evidence" value="ECO:0007669"/>
    <property type="project" value="InterPro"/>
</dbReference>
<evidence type="ECO:0000313" key="10">
    <source>
        <dbReference type="EMBL" id="WVZ93128.1"/>
    </source>
</evidence>
<dbReference type="Gene3D" id="3.40.50.300">
    <property type="entry name" value="P-loop containing nucleotide triphosphate hydrolases"/>
    <property type="match status" value="1"/>
</dbReference>
<evidence type="ECO:0000313" key="11">
    <source>
        <dbReference type="Proteomes" id="UP001341281"/>
    </source>
</evidence>
<feature type="domain" description="ABC transporter" evidence="9">
    <location>
        <begin position="677"/>
        <end position="914"/>
    </location>
</feature>
<dbReference type="SUPFAM" id="SSF52540">
    <property type="entry name" value="P-loop containing nucleoside triphosphate hydrolases"/>
    <property type="match status" value="1"/>
</dbReference>
<sequence>MSLRLCWPPAPRPLTRLLHRATAKLQAAELPCSCLPARSPMDATAAPTRGPASFLTQANALLRKNLCFQKRNLKTNIGITLFPVLLCVILVVIQGVIDRELDKPKYSCGCGCVDPGPAAAGDACRRTECGVQYSTLDQVGSCPIPSPTPWPALVQVPRPESRAVSTAGQPFDGLPEPTCRDTGSCPAAVLVTGGNRTLAQSLSGGLFPALTSPFNFTDYLDALSEIVAGSDTWPWTTQLIEPVFIPGNNLYLVQPRCLSNLSQTVSSNAGTIPLQLNVDCIQGLSLWRASASVVNDELFKGYRQQGGGSGGGKTNEFVAGYDFLNTNRNGLEINIWYNSTYNNNTGYVPISLLRVPRLVNTASNAYINFLRGNGAEMLLEYVKEMPKVGTKQKFDLSSLLGPLFFTWIIELLLPVILTYLVYEKQQKLKIMMKMHGLKDGPYWLISYAYFFALSAIYMILFLIFGSLIGLNFFRSNDYSIQIVFYFIYINLQIALAFFVASFFSAVKIATVVGYIYVFGSGLLGEFLLRFFVEDTSFPNGWIVVMEIIPGFSLYRGLYEFSQYAFAGNAMGTNGMKWTNLDDPHNGMRGVLIIMVVEWAILLPLAFYVDQISSLGGRYWKNSLFFLKCFKKRTLSLRRYGFGRQGSKVVVEMDSPDAAQEREVVEQLLLESIANQAILSDNLKKVYHGKDGSPDKLAVRGLSLAIPKGQCFGMLGPNGAGKTSFISMMIGLIPPTSGTAYVYGMDIKTDMDAIYTNMGVCPQHDLLWETLTGREHLLFYGRLKNLKGAALLKAVDDSLKSVNLFHGGVGDKQVGKYSGGMKRRLSVAISLIGDPKVVFMDEPSTGLDPASRNNLWSVVKEAKKNRAIILTTHSMEEAEVLCDRLGIFVDGGFQCLGNPKELKARYGGTYVLTMTTSSENEQEVEQLVHRLSPNASRIYHISGTQKFELPKQELKIADVFHAVESAKSRISIYAWGLVDTTLEDVFIKVAKGAQMFSVVA</sequence>
<dbReference type="Pfam" id="PF24526">
    <property type="entry name" value="ABCA12_C"/>
    <property type="match status" value="1"/>
</dbReference>
<evidence type="ECO:0000256" key="2">
    <source>
        <dbReference type="ARBA" id="ARBA00008526"/>
    </source>
</evidence>
<name>A0AAQ3UKR7_PASNO</name>
<dbReference type="CDD" id="cd03263">
    <property type="entry name" value="ABC_subfamily_A"/>
    <property type="match status" value="1"/>
</dbReference>
<feature type="transmembrane region" description="Helical" evidence="8">
    <location>
        <begin position="589"/>
        <end position="608"/>
    </location>
</feature>
<keyword evidence="3 8" id="KW-0812">Transmembrane</keyword>
<dbReference type="Pfam" id="PF00005">
    <property type="entry name" value="ABC_tran"/>
    <property type="match status" value="1"/>
</dbReference>
<feature type="transmembrane region" description="Helical" evidence="8">
    <location>
        <begin position="513"/>
        <end position="532"/>
    </location>
</feature>
<keyword evidence="4" id="KW-0547">Nucleotide-binding</keyword>
<gene>
    <name evidence="10" type="ORF">U9M48_039134</name>
</gene>
<evidence type="ECO:0000259" key="9">
    <source>
        <dbReference type="PROSITE" id="PS50893"/>
    </source>
</evidence>
<evidence type="ECO:0000256" key="3">
    <source>
        <dbReference type="ARBA" id="ARBA00022692"/>
    </source>
</evidence>
<dbReference type="PROSITE" id="PS50893">
    <property type="entry name" value="ABC_TRANSPORTER_2"/>
    <property type="match status" value="1"/>
</dbReference>
<dbReference type="PANTHER" id="PTHR19229">
    <property type="entry name" value="ATP-BINDING CASSETTE TRANSPORTER SUBFAMILY A ABCA"/>
    <property type="match status" value="1"/>
</dbReference>
<reference evidence="10 11" key="1">
    <citation type="submission" date="2024-02" db="EMBL/GenBank/DDBJ databases">
        <title>High-quality chromosome-scale genome assembly of Pensacola bahiagrass (Paspalum notatum Flugge var. saurae).</title>
        <authorList>
            <person name="Vega J.M."/>
            <person name="Podio M."/>
            <person name="Orjuela J."/>
            <person name="Siena L.A."/>
            <person name="Pessino S.C."/>
            <person name="Combes M.C."/>
            <person name="Mariac C."/>
            <person name="Albertini E."/>
            <person name="Pupilli F."/>
            <person name="Ortiz J.P.A."/>
            <person name="Leblanc O."/>
        </authorList>
    </citation>
    <scope>NUCLEOTIDE SEQUENCE [LARGE SCALE GENOMIC DNA]</scope>
    <source>
        <strain evidence="10">R1</strain>
        <tissue evidence="10">Leaf</tissue>
    </source>
</reference>
<dbReference type="FunFam" id="3.40.50.300:FF:000633">
    <property type="entry name" value="ABC transporter A family member 7"/>
    <property type="match status" value="1"/>
</dbReference>
<comment type="subcellular location">
    <subcellularLocation>
        <location evidence="1">Membrane</location>
        <topology evidence="1">Multi-pass membrane protein</topology>
    </subcellularLocation>
</comment>
<evidence type="ECO:0000256" key="8">
    <source>
        <dbReference type="SAM" id="Phobius"/>
    </source>
</evidence>
<feature type="transmembrane region" description="Helical" evidence="8">
    <location>
        <begin position="399"/>
        <end position="422"/>
    </location>
</feature>
<keyword evidence="7 8" id="KW-0472">Membrane</keyword>
<dbReference type="GO" id="GO:0140359">
    <property type="term" value="F:ABC-type transporter activity"/>
    <property type="evidence" value="ECO:0007669"/>
    <property type="project" value="InterPro"/>
</dbReference>
<evidence type="ECO:0000256" key="4">
    <source>
        <dbReference type="ARBA" id="ARBA00022741"/>
    </source>
</evidence>
<dbReference type="Pfam" id="PF12698">
    <property type="entry name" value="ABC2_membrane_3"/>
    <property type="match status" value="1"/>
</dbReference>
<dbReference type="GO" id="GO:0005319">
    <property type="term" value="F:lipid transporter activity"/>
    <property type="evidence" value="ECO:0007669"/>
    <property type="project" value="TreeGrafter"/>
</dbReference>
<feature type="transmembrane region" description="Helical" evidence="8">
    <location>
        <begin position="482"/>
        <end position="506"/>
    </location>
</feature>
<organism evidence="10 11">
    <name type="scientific">Paspalum notatum var. saurae</name>
    <dbReference type="NCBI Taxonomy" id="547442"/>
    <lineage>
        <taxon>Eukaryota</taxon>
        <taxon>Viridiplantae</taxon>
        <taxon>Streptophyta</taxon>
        <taxon>Embryophyta</taxon>
        <taxon>Tracheophyta</taxon>
        <taxon>Spermatophyta</taxon>
        <taxon>Magnoliopsida</taxon>
        <taxon>Liliopsida</taxon>
        <taxon>Poales</taxon>
        <taxon>Poaceae</taxon>
        <taxon>PACMAD clade</taxon>
        <taxon>Panicoideae</taxon>
        <taxon>Andropogonodae</taxon>
        <taxon>Paspaleae</taxon>
        <taxon>Paspalinae</taxon>
        <taxon>Paspalum</taxon>
    </lineage>
</organism>
<dbReference type="EMBL" id="CP144753">
    <property type="protein sequence ID" value="WVZ93128.1"/>
    <property type="molecule type" value="Genomic_DNA"/>
</dbReference>
<dbReference type="SMART" id="SM00382">
    <property type="entry name" value="AAA"/>
    <property type="match status" value="1"/>
</dbReference>
<dbReference type="InterPro" id="IPR003439">
    <property type="entry name" value="ABC_transporter-like_ATP-bd"/>
</dbReference>
<feature type="transmembrane region" description="Helical" evidence="8">
    <location>
        <begin position="77"/>
        <end position="97"/>
    </location>
</feature>
<protein>
    <recommendedName>
        <fullName evidence="9">ABC transporter domain-containing protein</fullName>
    </recommendedName>
</protein>
<keyword evidence="6 8" id="KW-1133">Transmembrane helix</keyword>
<evidence type="ECO:0000256" key="5">
    <source>
        <dbReference type="ARBA" id="ARBA00022840"/>
    </source>
</evidence>
<evidence type="ECO:0000256" key="6">
    <source>
        <dbReference type="ARBA" id="ARBA00022989"/>
    </source>
</evidence>
<dbReference type="InterPro" id="IPR003593">
    <property type="entry name" value="AAA+_ATPase"/>
</dbReference>
<accession>A0AAQ3UKR7</accession>